<dbReference type="Proteomes" id="UP000680158">
    <property type="component" value="Unassembled WGS sequence"/>
</dbReference>
<dbReference type="Gene3D" id="3.40.50.1820">
    <property type="entry name" value="alpha/beta hydrolase"/>
    <property type="match status" value="1"/>
</dbReference>
<comment type="caution">
    <text evidence="2">The sequence shown here is derived from an EMBL/GenBank/DDBJ whole genome shotgun (WGS) entry which is preliminary data.</text>
</comment>
<name>A0A941DF92_9BURK</name>
<evidence type="ECO:0000259" key="1">
    <source>
        <dbReference type="Pfam" id="PF02129"/>
    </source>
</evidence>
<keyword evidence="3" id="KW-1185">Reference proteome</keyword>
<evidence type="ECO:0000313" key="3">
    <source>
        <dbReference type="Proteomes" id="UP000680158"/>
    </source>
</evidence>
<organism evidence="2 3">
    <name type="scientific">Undibacterium baiyunense</name>
    <dbReference type="NCBI Taxonomy" id="2828731"/>
    <lineage>
        <taxon>Bacteria</taxon>
        <taxon>Pseudomonadati</taxon>
        <taxon>Pseudomonadota</taxon>
        <taxon>Betaproteobacteria</taxon>
        <taxon>Burkholderiales</taxon>
        <taxon>Oxalobacteraceae</taxon>
        <taxon>Undibacterium</taxon>
    </lineage>
</organism>
<dbReference type="InterPro" id="IPR029058">
    <property type="entry name" value="AB_hydrolase_fold"/>
</dbReference>
<reference evidence="2 3" key="1">
    <citation type="submission" date="2021-04" db="EMBL/GenBank/DDBJ databases">
        <title>novel species isolated from subtropical streams in China.</title>
        <authorList>
            <person name="Lu H."/>
        </authorList>
    </citation>
    <scope>NUCLEOTIDE SEQUENCE [LARGE SCALE GENOMIC DNA]</scope>
    <source>
        <strain evidence="2 3">BYS107W</strain>
    </source>
</reference>
<dbReference type="GO" id="GO:0016787">
    <property type="term" value="F:hydrolase activity"/>
    <property type="evidence" value="ECO:0007669"/>
    <property type="project" value="InterPro"/>
</dbReference>
<accession>A0A941DF92</accession>
<evidence type="ECO:0000313" key="2">
    <source>
        <dbReference type="EMBL" id="MBR7747674.1"/>
    </source>
</evidence>
<dbReference type="InterPro" id="IPR000383">
    <property type="entry name" value="Xaa-Pro-like_dom"/>
</dbReference>
<proteinExistence type="predicted"/>
<sequence>MIFSSHFSIRGTNASKKFITPYVYDGRNANTVIDWIGKQSWSNSAVRMCGDSYNGFTKWAVTKKLHLALKTIVPYVAGKPSMGLPTENNIFINPNSQ</sequence>
<dbReference type="RefSeq" id="WP_212685106.1">
    <property type="nucleotide sequence ID" value="NZ_JAGSPM010000008.1"/>
</dbReference>
<protein>
    <recommendedName>
        <fullName evidence="1">Xaa-Pro dipeptidyl-peptidase-like domain-containing protein</fullName>
    </recommendedName>
</protein>
<dbReference type="SUPFAM" id="SSF53474">
    <property type="entry name" value="alpha/beta-Hydrolases"/>
    <property type="match status" value="1"/>
</dbReference>
<gene>
    <name evidence="2" type="ORF">KDM92_13875</name>
</gene>
<feature type="domain" description="Xaa-Pro dipeptidyl-peptidase-like" evidence="1">
    <location>
        <begin position="8"/>
        <end position="78"/>
    </location>
</feature>
<dbReference type="EMBL" id="JAGSPM010000008">
    <property type="protein sequence ID" value="MBR7747674.1"/>
    <property type="molecule type" value="Genomic_DNA"/>
</dbReference>
<dbReference type="Pfam" id="PF02129">
    <property type="entry name" value="Peptidase_S15"/>
    <property type="match status" value="1"/>
</dbReference>
<dbReference type="AlphaFoldDB" id="A0A941DF92"/>